<dbReference type="EMBL" id="KV784353">
    <property type="protein sequence ID" value="OEU22770.1"/>
    <property type="molecule type" value="Genomic_DNA"/>
</dbReference>
<gene>
    <name evidence="2" type="ORF">FRACYDRAFT_178610</name>
</gene>
<proteinExistence type="predicted"/>
<dbReference type="PANTHER" id="PTHR12124:SF47">
    <property type="entry name" value="EXOSOME COMPONENT 10"/>
    <property type="match status" value="1"/>
</dbReference>
<dbReference type="InterPro" id="IPR012337">
    <property type="entry name" value="RNaseH-like_sf"/>
</dbReference>
<dbReference type="GO" id="GO:0071038">
    <property type="term" value="P:TRAMP-dependent tRNA surveillance pathway"/>
    <property type="evidence" value="ECO:0007669"/>
    <property type="project" value="TreeGrafter"/>
</dbReference>
<dbReference type="GO" id="GO:0071036">
    <property type="term" value="P:nuclear polyadenylation-dependent snoRNA catabolic process"/>
    <property type="evidence" value="ECO:0007669"/>
    <property type="project" value="TreeGrafter"/>
</dbReference>
<evidence type="ECO:0000313" key="3">
    <source>
        <dbReference type="Proteomes" id="UP000095751"/>
    </source>
</evidence>
<dbReference type="GO" id="GO:0071044">
    <property type="term" value="P:histone mRNA catabolic process"/>
    <property type="evidence" value="ECO:0007669"/>
    <property type="project" value="TreeGrafter"/>
</dbReference>
<dbReference type="Gene3D" id="3.30.420.10">
    <property type="entry name" value="Ribonuclease H-like superfamily/Ribonuclease H"/>
    <property type="match status" value="1"/>
</dbReference>
<dbReference type="InterPro" id="IPR002562">
    <property type="entry name" value="3'-5'_exonuclease_dom"/>
</dbReference>
<dbReference type="GO" id="GO:0071035">
    <property type="term" value="P:nuclear polyadenylation-dependent rRNA catabolic process"/>
    <property type="evidence" value="ECO:0007669"/>
    <property type="project" value="TreeGrafter"/>
</dbReference>
<dbReference type="SUPFAM" id="SSF53098">
    <property type="entry name" value="Ribonuclease H-like"/>
    <property type="match status" value="1"/>
</dbReference>
<dbReference type="GO" id="GO:0000467">
    <property type="term" value="P:exonucleolytic trimming to generate mature 3'-end of 5.8S rRNA from tricistronic rRNA transcript (SSU-rRNA, 5.8S rRNA, LSU-rRNA)"/>
    <property type="evidence" value="ECO:0007669"/>
    <property type="project" value="InterPro"/>
</dbReference>
<dbReference type="GO" id="GO:0003727">
    <property type="term" value="F:single-stranded RNA binding"/>
    <property type="evidence" value="ECO:0007669"/>
    <property type="project" value="TreeGrafter"/>
</dbReference>
<reference evidence="2 3" key="1">
    <citation type="submission" date="2016-09" db="EMBL/GenBank/DDBJ databases">
        <title>Extensive genetic diversity and differential bi-allelic expression allows diatom success in the polar Southern Ocean.</title>
        <authorList>
            <consortium name="DOE Joint Genome Institute"/>
            <person name="Mock T."/>
            <person name="Otillar R.P."/>
            <person name="Strauss J."/>
            <person name="Dupont C."/>
            <person name="Frickenhaus S."/>
            <person name="Maumus F."/>
            <person name="Mcmullan M."/>
            <person name="Sanges R."/>
            <person name="Schmutz J."/>
            <person name="Toseland A."/>
            <person name="Valas R."/>
            <person name="Veluchamy A."/>
            <person name="Ward B.J."/>
            <person name="Allen A."/>
            <person name="Barry K."/>
            <person name="Falciatore A."/>
            <person name="Ferrante M."/>
            <person name="Fortunato A.E."/>
            <person name="Gloeckner G."/>
            <person name="Gruber A."/>
            <person name="Hipkin R."/>
            <person name="Janech M."/>
            <person name="Kroth P."/>
            <person name="Leese F."/>
            <person name="Lindquist E."/>
            <person name="Lyon B.R."/>
            <person name="Martin J."/>
            <person name="Mayer C."/>
            <person name="Parker M."/>
            <person name="Quesneville H."/>
            <person name="Raymond J."/>
            <person name="Uhlig C."/>
            <person name="Valentin K.U."/>
            <person name="Worden A.Z."/>
            <person name="Armbrust E.V."/>
            <person name="Bowler C."/>
            <person name="Green B."/>
            <person name="Moulton V."/>
            <person name="Van Oosterhout C."/>
            <person name="Grigoriev I."/>
        </authorList>
    </citation>
    <scope>NUCLEOTIDE SEQUENCE [LARGE SCALE GENOMIC DNA]</scope>
    <source>
        <strain evidence="2 3">CCMP1102</strain>
    </source>
</reference>
<dbReference type="OrthoDB" id="2250022at2759"/>
<keyword evidence="2" id="KW-0540">Nuclease</keyword>
<dbReference type="SMART" id="SM00474">
    <property type="entry name" value="35EXOc"/>
    <property type="match status" value="1"/>
</dbReference>
<feature type="domain" description="3'-5' exonuclease" evidence="1">
    <location>
        <begin position="29"/>
        <end position="203"/>
    </location>
</feature>
<dbReference type="InterPro" id="IPR036397">
    <property type="entry name" value="RNaseH_sf"/>
</dbReference>
<dbReference type="InParanoid" id="A0A1E7FX96"/>
<dbReference type="GO" id="GO:0071037">
    <property type="term" value="P:nuclear polyadenylation-dependent snRNA catabolic process"/>
    <property type="evidence" value="ECO:0007669"/>
    <property type="project" value="TreeGrafter"/>
</dbReference>
<dbReference type="PANTHER" id="PTHR12124">
    <property type="entry name" value="POLYMYOSITIS/SCLERODERMA AUTOANTIGEN-RELATED"/>
    <property type="match status" value="1"/>
</dbReference>
<accession>A0A1E7FX96</accession>
<evidence type="ECO:0000313" key="2">
    <source>
        <dbReference type="EMBL" id="OEU22770.1"/>
    </source>
</evidence>
<organism evidence="2 3">
    <name type="scientific">Fragilariopsis cylindrus CCMP1102</name>
    <dbReference type="NCBI Taxonomy" id="635003"/>
    <lineage>
        <taxon>Eukaryota</taxon>
        <taxon>Sar</taxon>
        <taxon>Stramenopiles</taxon>
        <taxon>Ochrophyta</taxon>
        <taxon>Bacillariophyta</taxon>
        <taxon>Bacillariophyceae</taxon>
        <taxon>Bacillariophycidae</taxon>
        <taxon>Bacillariales</taxon>
        <taxon>Bacillariaceae</taxon>
        <taxon>Fragilariopsis</taxon>
    </lineage>
</organism>
<feature type="non-terminal residue" evidence="2">
    <location>
        <position position="204"/>
    </location>
</feature>
<keyword evidence="2" id="KW-0269">Exonuclease</keyword>
<protein>
    <submittedName>
        <fullName evidence="2">3'-5' exonuclease</fullName>
    </submittedName>
</protein>
<dbReference type="GO" id="GO:0000175">
    <property type="term" value="F:3'-5'-RNA exonuclease activity"/>
    <property type="evidence" value="ECO:0007669"/>
    <property type="project" value="InterPro"/>
</dbReference>
<dbReference type="Pfam" id="PF01612">
    <property type="entry name" value="DNA_pol_A_exo1"/>
    <property type="match status" value="1"/>
</dbReference>
<dbReference type="AlphaFoldDB" id="A0A1E7FX96"/>
<dbReference type="GO" id="GO:0071051">
    <property type="term" value="P:poly(A)-dependent snoRNA 3'-end processing"/>
    <property type="evidence" value="ECO:0007669"/>
    <property type="project" value="TreeGrafter"/>
</dbReference>
<dbReference type="GO" id="GO:0000176">
    <property type="term" value="C:nuclear exosome (RNase complex)"/>
    <property type="evidence" value="ECO:0007669"/>
    <property type="project" value="TreeGrafter"/>
</dbReference>
<dbReference type="GO" id="GO:0005730">
    <property type="term" value="C:nucleolus"/>
    <property type="evidence" value="ECO:0007669"/>
    <property type="project" value="TreeGrafter"/>
</dbReference>
<dbReference type="Proteomes" id="UP000095751">
    <property type="component" value="Unassembled WGS sequence"/>
</dbReference>
<dbReference type="KEGG" id="fcy:FRACYDRAFT_178610"/>
<keyword evidence="3" id="KW-1185">Reference proteome</keyword>
<dbReference type="GO" id="GO:0071040">
    <property type="term" value="P:nuclear polyadenylation-dependent antisense transcript catabolic process"/>
    <property type="evidence" value="ECO:0007669"/>
    <property type="project" value="TreeGrafter"/>
</dbReference>
<name>A0A1E7FX96_9STRA</name>
<keyword evidence="2" id="KW-0378">Hydrolase</keyword>
<sequence>MKYPEWELETPSTKPPKILKFDGLLTTNAVWIDTPEGLADLKTLLERDNESEVREVAIDLEAHSYRSFAGMICLIQISIKGGKDFLIDPFPLWNRIHDALAPTLANPNIVKVFHGADSDIAWLQRDFGLYVVNLFDTGRAARALKLSSFGFAYLLEKYVEGVQADKTHQLSDWRQRPLPAAMTEYAIMDTHYLLDIYHAMKYDL</sequence>
<evidence type="ECO:0000259" key="1">
    <source>
        <dbReference type="SMART" id="SM00474"/>
    </source>
</evidence>
<dbReference type="InterPro" id="IPR045092">
    <property type="entry name" value="Rrp6-like"/>
</dbReference>
<dbReference type="GO" id="GO:0071039">
    <property type="term" value="P:nuclear polyadenylation-dependent CUT catabolic process"/>
    <property type="evidence" value="ECO:0007669"/>
    <property type="project" value="TreeGrafter"/>
</dbReference>